<sequence length="357" mass="39332">MYPSTTSPGWCTKTDTACIAAAFRRLRARGPGRSGRFGGAGSFEAETGGMRLVVYMDAIWLLNFLADSLLLWLTSIALKRPARLLRILSGGLIGSVIIIMGFMPQLSYYAGNPAVKLLFSGAMVFAVFGYKRWRYFFSNLLTFYFATFLMGGILMGAHYFLSFRFDMQVKMLKAAAGGFGDPVSWAFVALGLPAAWLFSKNRIQGLEMAKIKYDQLVDVYIRIGESDFTVKGLVDSGNQLYDPLTKLPVMILSILPVREHLPEEIAALAEDATRLLDGSIALPDEWAGRIRFVPAKTVGKQSLLLAYKPDEVQLTSGNRTWPVKKVLVSFSAQRLSGDDAFSCIVHPQMMAEAAQSA</sequence>
<feature type="transmembrane region" description="Helical" evidence="2">
    <location>
        <begin position="182"/>
        <end position="199"/>
    </location>
</feature>
<dbReference type="Pfam" id="PF03419">
    <property type="entry name" value="Peptidase_U4"/>
    <property type="match status" value="1"/>
</dbReference>
<feature type="transmembrane region" description="Helical" evidence="2">
    <location>
        <begin position="109"/>
        <end position="128"/>
    </location>
</feature>
<evidence type="ECO:0000256" key="1">
    <source>
        <dbReference type="PIRSR" id="PIRSR018571-1"/>
    </source>
</evidence>
<reference evidence="3 4" key="1">
    <citation type="submission" date="2016-01" db="EMBL/GenBank/DDBJ databases">
        <title>Genome Sequences of Twelve Sporeforming Bacillus Species Isolated from Foods.</title>
        <authorList>
            <person name="Berendsen E.M."/>
            <person name="Wells-Bennik M.H."/>
            <person name="Krawcyk A.O."/>
            <person name="De Jong A."/>
            <person name="Holsappel S."/>
            <person name="Eijlander R.T."/>
            <person name="Kuipers O.P."/>
        </authorList>
    </citation>
    <scope>NUCLEOTIDE SEQUENCE [LARGE SCALE GENOMIC DNA]</scope>
    <source>
        <strain evidence="3 4">B4098</strain>
    </source>
</reference>
<dbReference type="EMBL" id="LQYG01000069">
    <property type="protein sequence ID" value="KYC61488.1"/>
    <property type="molecule type" value="Genomic_DNA"/>
</dbReference>
<dbReference type="NCBIfam" id="TIGR02854">
    <property type="entry name" value="spore_II_GA"/>
    <property type="match status" value="1"/>
</dbReference>
<feature type="active site" evidence="1">
    <location>
        <position position="235"/>
    </location>
</feature>
<proteinExistence type="predicted"/>
<feature type="transmembrane region" description="Helical" evidence="2">
    <location>
        <begin position="140"/>
        <end position="162"/>
    </location>
</feature>
<feature type="transmembrane region" description="Helical" evidence="2">
    <location>
        <begin position="52"/>
        <end position="72"/>
    </location>
</feature>
<feature type="transmembrane region" description="Helical" evidence="2">
    <location>
        <begin position="84"/>
        <end position="103"/>
    </location>
</feature>
<evidence type="ECO:0000256" key="2">
    <source>
        <dbReference type="SAM" id="Phobius"/>
    </source>
</evidence>
<dbReference type="AlphaFoldDB" id="A0A150JWQ5"/>
<dbReference type="GO" id="GO:0030436">
    <property type="term" value="P:asexual sporulation"/>
    <property type="evidence" value="ECO:0007669"/>
    <property type="project" value="InterPro"/>
</dbReference>
<dbReference type="PIRSF" id="PIRSF018571">
    <property type="entry name" value="SpoIIGA"/>
    <property type="match status" value="1"/>
</dbReference>
<gene>
    <name evidence="3" type="ORF">B4098_2043</name>
</gene>
<evidence type="ECO:0000313" key="3">
    <source>
        <dbReference type="EMBL" id="KYC61488.1"/>
    </source>
</evidence>
<dbReference type="Proteomes" id="UP000075288">
    <property type="component" value="Unassembled WGS sequence"/>
</dbReference>
<dbReference type="InterPro" id="IPR005081">
    <property type="entry name" value="SpoIIGA"/>
</dbReference>
<comment type="caution">
    <text evidence="3">The sequence shown here is derived from an EMBL/GenBank/DDBJ whole genome shotgun (WGS) entry which is preliminary data.</text>
</comment>
<evidence type="ECO:0000313" key="4">
    <source>
        <dbReference type="Proteomes" id="UP000075288"/>
    </source>
</evidence>
<accession>A0A150JWQ5</accession>
<keyword evidence="2" id="KW-1133">Transmembrane helix</keyword>
<dbReference type="GO" id="GO:0004190">
    <property type="term" value="F:aspartic-type endopeptidase activity"/>
    <property type="evidence" value="ECO:0007669"/>
    <property type="project" value="InterPro"/>
</dbReference>
<organism evidence="3 4">
    <name type="scientific">Heyndrickxia coagulans</name>
    <name type="common">Weizmannia coagulans</name>
    <dbReference type="NCBI Taxonomy" id="1398"/>
    <lineage>
        <taxon>Bacteria</taxon>
        <taxon>Bacillati</taxon>
        <taxon>Bacillota</taxon>
        <taxon>Bacilli</taxon>
        <taxon>Bacillales</taxon>
        <taxon>Bacillaceae</taxon>
        <taxon>Heyndrickxia</taxon>
    </lineage>
</organism>
<dbReference type="PATRIC" id="fig|1398.26.peg.221"/>
<dbReference type="GO" id="GO:0006508">
    <property type="term" value="P:proteolysis"/>
    <property type="evidence" value="ECO:0007669"/>
    <property type="project" value="InterPro"/>
</dbReference>
<keyword evidence="2" id="KW-0812">Transmembrane</keyword>
<name>A0A150JWQ5_HEYCO</name>
<protein>
    <submittedName>
        <fullName evidence="3">Uncharacterized protein</fullName>
    </submittedName>
</protein>
<keyword evidence="2" id="KW-0472">Membrane</keyword>